<organism evidence="2 3">
    <name type="scientific">Diatrype stigma</name>
    <dbReference type="NCBI Taxonomy" id="117547"/>
    <lineage>
        <taxon>Eukaryota</taxon>
        <taxon>Fungi</taxon>
        <taxon>Dikarya</taxon>
        <taxon>Ascomycota</taxon>
        <taxon>Pezizomycotina</taxon>
        <taxon>Sordariomycetes</taxon>
        <taxon>Xylariomycetidae</taxon>
        <taxon>Xylariales</taxon>
        <taxon>Diatrypaceae</taxon>
        <taxon>Diatrype</taxon>
    </lineage>
</organism>
<sequence length="162" mass="17691">MPDSMFDYKRHDGSSSGSGSGINVGTIPIGMPQEVLRALNQLVFILVLLMAAAWLGLFAFFVYHFRRPRRGRGSGNGASTLENAIELYEIRRPRKHHPAEPELLIFGTAEDRQRRFASAPAPVPVPVAVAVPVSVPVVLGEYEEGVGDDSVTVWEDSSAMKD</sequence>
<keyword evidence="3" id="KW-1185">Reference proteome</keyword>
<evidence type="ECO:0000313" key="3">
    <source>
        <dbReference type="Proteomes" id="UP001320420"/>
    </source>
</evidence>
<dbReference type="AlphaFoldDB" id="A0AAN9UVF7"/>
<gene>
    <name evidence="2" type="ORF">SLS62_001535</name>
</gene>
<name>A0AAN9UVF7_9PEZI</name>
<accession>A0AAN9UVF7</accession>
<proteinExistence type="predicted"/>
<protein>
    <submittedName>
        <fullName evidence="2">Uncharacterized protein</fullName>
    </submittedName>
</protein>
<comment type="caution">
    <text evidence="2">The sequence shown here is derived from an EMBL/GenBank/DDBJ whole genome shotgun (WGS) entry which is preliminary data.</text>
</comment>
<evidence type="ECO:0000256" key="1">
    <source>
        <dbReference type="SAM" id="Phobius"/>
    </source>
</evidence>
<dbReference type="Proteomes" id="UP001320420">
    <property type="component" value="Unassembled WGS sequence"/>
</dbReference>
<keyword evidence="1" id="KW-0472">Membrane</keyword>
<keyword evidence="1" id="KW-1133">Transmembrane helix</keyword>
<evidence type="ECO:0000313" key="2">
    <source>
        <dbReference type="EMBL" id="KAK7756309.1"/>
    </source>
</evidence>
<reference evidence="2 3" key="1">
    <citation type="submission" date="2024-02" db="EMBL/GenBank/DDBJ databases">
        <title>De novo assembly and annotation of 12 fungi associated with fruit tree decline syndrome in Ontario, Canada.</title>
        <authorList>
            <person name="Sulman M."/>
            <person name="Ellouze W."/>
            <person name="Ilyukhin E."/>
        </authorList>
    </citation>
    <scope>NUCLEOTIDE SEQUENCE [LARGE SCALE GENOMIC DNA]</scope>
    <source>
        <strain evidence="2 3">M11/M66-122</strain>
    </source>
</reference>
<feature type="transmembrane region" description="Helical" evidence="1">
    <location>
        <begin position="42"/>
        <end position="63"/>
    </location>
</feature>
<dbReference type="EMBL" id="JAKJXP020000007">
    <property type="protein sequence ID" value="KAK7756309.1"/>
    <property type="molecule type" value="Genomic_DNA"/>
</dbReference>
<keyword evidence="1" id="KW-0812">Transmembrane</keyword>